<protein>
    <submittedName>
        <fullName evidence="1">Uncharacterized protein</fullName>
    </submittedName>
</protein>
<dbReference type="EnsemblMetazoa" id="XM_038014160.1">
    <property type="protein sequence ID" value="XP_037870088.1"/>
    <property type="gene ID" value="LOC119628371"/>
</dbReference>
<dbReference type="Gene3D" id="2.170.270.10">
    <property type="entry name" value="SET domain"/>
    <property type="match status" value="1"/>
</dbReference>
<dbReference type="Proteomes" id="UP000005204">
    <property type="component" value="Unassembled WGS sequence"/>
</dbReference>
<dbReference type="AlphaFoldDB" id="A0A8R2LYA3"/>
<name>A0A8R2LYA3_BOMMO</name>
<reference evidence="2" key="1">
    <citation type="journal article" date="2008" name="Insect Biochem. Mol. Biol.">
        <title>The genome of a lepidopteran model insect, the silkworm Bombyx mori.</title>
        <authorList>
            <consortium name="International Silkworm Genome Consortium"/>
        </authorList>
    </citation>
    <scope>NUCLEOTIDE SEQUENCE [LARGE SCALE GENOMIC DNA]</scope>
    <source>
        <strain evidence="2">p50T</strain>
    </source>
</reference>
<proteinExistence type="predicted"/>
<reference evidence="1" key="2">
    <citation type="submission" date="2022-06" db="UniProtKB">
        <authorList>
            <consortium name="EnsemblMetazoa"/>
        </authorList>
    </citation>
    <scope>IDENTIFICATION</scope>
    <source>
        <strain evidence="1">p50T (Dazao)</strain>
    </source>
</reference>
<sequence>MNLRKRQRISYYEPDEPNLDEYIFCDSCRDYVYEYCSVHGPLLVIPDDKVRGERENNTFGAFNIIFEVERNFRGPSERLMKFLRAGLGVFSTLTLPQGVQFGPYRGQRTDQVDSMYCWQVGCRTTHDP</sequence>
<evidence type="ECO:0000313" key="2">
    <source>
        <dbReference type="Proteomes" id="UP000005204"/>
    </source>
</evidence>
<organism evidence="1 2">
    <name type="scientific">Bombyx mori</name>
    <name type="common">Silk moth</name>
    <dbReference type="NCBI Taxonomy" id="7091"/>
    <lineage>
        <taxon>Eukaryota</taxon>
        <taxon>Metazoa</taxon>
        <taxon>Ecdysozoa</taxon>
        <taxon>Arthropoda</taxon>
        <taxon>Hexapoda</taxon>
        <taxon>Insecta</taxon>
        <taxon>Pterygota</taxon>
        <taxon>Neoptera</taxon>
        <taxon>Endopterygota</taxon>
        <taxon>Lepidoptera</taxon>
        <taxon>Glossata</taxon>
        <taxon>Ditrysia</taxon>
        <taxon>Bombycoidea</taxon>
        <taxon>Bombycidae</taxon>
        <taxon>Bombycinae</taxon>
        <taxon>Bombyx</taxon>
    </lineage>
</organism>
<accession>A0A8R2LYA3</accession>
<keyword evidence="2" id="KW-1185">Reference proteome</keyword>
<evidence type="ECO:0000313" key="1">
    <source>
        <dbReference type="EnsemblMetazoa" id="XP_037870088.1"/>
    </source>
</evidence>
<dbReference type="InterPro" id="IPR046341">
    <property type="entry name" value="SET_dom_sf"/>
</dbReference>